<dbReference type="STRING" id="526226.Gbro_2177"/>
<dbReference type="Proteomes" id="UP000001219">
    <property type="component" value="Chromosome"/>
</dbReference>
<dbReference type="eggNOG" id="COG0262">
    <property type="taxonomic scope" value="Bacteria"/>
</dbReference>
<evidence type="ECO:0000313" key="11">
    <source>
        <dbReference type="Proteomes" id="UP000001219"/>
    </source>
</evidence>
<evidence type="ECO:0000256" key="7">
    <source>
        <dbReference type="PIRNR" id="PIRNR000194"/>
    </source>
</evidence>
<evidence type="ECO:0000256" key="5">
    <source>
        <dbReference type="ARBA" id="ARBA00022857"/>
    </source>
</evidence>
<evidence type="ECO:0000256" key="2">
    <source>
        <dbReference type="ARBA" id="ARBA00009539"/>
    </source>
</evidence>
<dbReference type="PIRSF" id="PIRSF000194">
    <property type="entry name" value="DHFR"/>
    <property type="match status" value="1"/>
</dbReference>
<dbReference type="PROSITE" id="PS00075">
    <property type="entry name" value="DHFR_1"/>
    <property type="match status" value="1"/>
</dbReference>
<evidence type="ECO:0000313" key="10">
    <source>
        <dbReference type="EMBL" id="ACY21425.1"/>
    </source>
</evidence>
<gene>
    <name evidence="10" type="ordered locus">Gbro_2177</name>
</gene>
<dbReference type="InterPro" id="IPR012259">
    <property type="entry name" value="DHFR"/>
</dbReference>
<dbReference type="GO" id="GO:0046655">
    <property type="term" value="P:folic acid metabolic process"/>
    <property type="evidence" value="ECO:0007669"/>
    <property type="project" value="TreeGrafter"/>
</dbReference>
<dbReference type="KEGG" id="gbr:Gbro_2177"/>
<dbReference type="Gene3D" id="3.40.430.10">
    <property type="entry name" value="Dihydrofolate Reductase, subunit A"/>
    <property type="match status" value="1"/>
</dbReference>
<dbReference type="GO" id="GO:0004146">
    <property type="term" value="F:dihydrofolate reductase activity"/>
    <property type="evidence" value="ECO:0007669"/>
    <property type="project" value="UniProtKB-EC"/>
</dbReference>
<dbReference type="PROSITE" id="PS51330">
    <property type="entry name" value="DHFR_2"/>
    <property type="match status" value="1"/>
</dbReference>
<keyword evidence="5 7" id="KW-0521">NADP</keyword>
<dbReference type="OrthoDB" id="9804315at2"/>
<dbReference type="SUPFAM" id="SSF53597">
    <property type="entry name" value="Dihydrofolate reductase-like"/>
    <property type="match status" value="1"/>
</dbReference>
<accession>D0LBL1</accession>
<dbReference type="UniPathway" id="UPA00077">
    <property type="reaction ID" value="UER00158"/>
</dbReference>
<dbReference type="InterPro" id="IPR001796">
    <property type="entry name" value="DHFR_dom"/>
</dbReference>
<evidence type="ECO:0000256" key="3">
    <source>
        <dbReference type="ARBA" id="ARBA00012856"/>
    </source>
</evidence>
<evidence type="ECO:0000256" key="6">
    <source>
        <dbReference type="ARBA" id="ARBA00023002"/>
    </source>
</evidence>
<dbReference type="InterPro" id="IPR024072">
    <property type="entry name" value="DHFR-like_dom_sf"/>
</dbReference>
<dbReference type="AlphaFoldDB" id="D0LBL1"/>
<dbReference type="CDD" id="cd00209">
    <property type="entry name" value="DHFR"/>
    <property type="match status" value="1"/>
</dbReference>
<comment type="pathway">
    <text evidence="1 7">Cofactor biosynthesis; tetrahydrofolate biosynthesis; 5,6,7,8-tetrahydrofolate from 7,8-dihydrofolate: step 1/1.</text>
</comment>
<comment type="function">
    <text evidence="7">Key enzyme in folate metabolism. Catalyzes an essential reaction for de novo glycine and purine synthesis, and for DNA precursor synthesis.</text>
</comment>
<name>D0LBL1_GORB4</name>
<evidence type="ECO:0000256" key="8">
    <source>
        <dbReference type="RuleBase" id="RU004474"/>
    </source>
</evidence>
<dbReference type="HOGENOM" id="CLU_043966_5_0_11"/>
<organism evidence="10 11">
    <name type="scientific">Gordonia bronchialis (strain ATCC 25592 / DSM 43247 / BCRC 13721 / JCM 3198 / KCTC 3076 / NBRC 16047 / NCTC 10667)</name>
    <name type="common">Rhodococcus bronchialis</name>
    <dbReference type="NCBI Taxonomy" id="526226"/>
    <lineage>
        <taxon>Bacteria</taxon>
        <taxon>Bacillati</taxon>
        <taxon>Actinomycetota</taxon>
        <taxon>Actinomycetes</taxon>
        <taxon>Mycobacteriales</taxon>
        <taxon>Gordoniaceae</taxon>
        <taxon>Gordonia</taxon>
    </lineage>
</organism>
<dbReference type="RefSeq" id="WP_012833980.1">
    <property type="nucleotide sequence ID" value="NC_013441.1"/>
</dbReference>
<feature type="domain" description="DHFR" evidence="9">
    <location>
        <begin position="4"/>
        <end position="163"/>
    </location>
</feature>
<keyword evidence="6 7" id="KW-0560">Oxidoreductase</keyword>
<keyword evidence="4 7" id="KW-0554">One-carbon metabolism</keyword>
<protein>
    <recommendedName>
        <fullName evidence="3 7">Dihydrofolate reductase</fullName>
        <ecNumber evidence="3 7">1.5.1.3</ecNumber>
    </recommendedName>
</protein>
<sequence length="168" mass="18823">MPRSIVLVWAQDRAGAIGRANTIPWHVPEDMARFRQITGTDPVVMGRRTWESLPDRFRPLPRRRNIVVTRSVGFVADGAEVVHSVDAAVALPDERLVVIGGGEIYSAVMESATHLKVTELDLLVPEADAFAPEVDEYVWEVENAGDWEMSSGGVRYRFVDYRRHRAAP</sequence>
<reference evidence="10 11" key="2">
    <citation type="journal article" date="2010" name="Stand. Genomic Sci.">
        <title>Complete genome sequence of Gordonia bronchialis type strain (3410).</title>
        <authorList>
            <person name="Ivanova N."/>
            <person name="Sikorski J."/>
            <person name="Jando M."/>
            <person name="Lapidus A."/>
            <person name="Nolan M."/>
            <person name="Lucas S."/>
            <person name="Del Rio T.G."/>
            <person name="Tice H."/>
            <person name="Copeland A."/>
            <person name="Cheng J.F."/>
            <person name="Chen F."/>
            <person name="Bruce D."/>
            <person name="Goodwin L."/>
            <person name="Pitluck S."/>
            <person name="Mavromatis K."/>
            <person name="Ovchinnikova G."/>
            <person name="Pati A."/>
            <person name="Chen A."/>
            <person name="Palaniappan K."/>
            <person name="Land M."/>
            <person name="Hauser L."/>
            <person name="Chang Y.J."/>
            <person name="Jeffries C.D."/>
            <person name="Chain P."/>
            <person name="Saunders E."/>
            <person name="Han C."/>
            <person name="Detter J.C."/>
            <person name="Brettin T."/>
            <person name="Rohde M."/>
            <person name="Goker M."/>
            <person name="Bristow J."/>
            <person name="Eisen J.A."/>
            <person name="Markowitz V."/>
            <person name="Hugenholtz P."/>
            <person name="Klenk H.P."/>
            <person name="Kyrpides N.C."/>
        </authorList>
    </citation>
    <scope>NUCLEOTIDE SEQUENCE [LARGE SCALE GENOMIC DNA]</scope>
    <source>
        <strain evidence="11">ATCC 25592 / DSM 43247 / BCRC 13721 / JCM 3198 / KCTC 3076 / NBRC 16047 / NCTC 10667</strain>
    </source>
</reference>
<proteinExistence type="inferred from homology"/>
<dbReference type="GO" id="GO:0005829">
    <property type="term" value="C:cytosol"/>
    <property type="evidence" value="ECO:0007669"/>
    <property type="project" value="TreeGrafter"/>
</dbReference>
<comment type="catalytic activity">
    <reaction evidence="7">
        <text>(6S)-5,6,7,8-tetrahydrofolate + NADP(+) = 7,8-dihydrofolate + NADPH + H(+)</text>
        <dbReference type="Rhea" id="RHEA:15009"/>
        <dbReference type="ChEBI" id="CHEBI:15378"/>
        <dbReference type="ChEBI" id="CHEBI:57451"/>
        <dbReference type="ChEBI" id="CHEBI:57453"/>
        <dbReference type="ChEBI" id="CHEBI:57783"/>
        <dbReference type="ChEBI" id="CHEBI:58349"/>
        <dbReference type="EC" id="1.5.1.3"/>
    </reaction>
</comment>
<dbReference type="GO" id="GO:0046654">
    <property type="term" value="P:tetrahydrofolate biosynthetic process"/>
    <property type="evidence" value="ECO:0007669"/>
    <property type="project" value="UniProtKB-UniPathway"/>
</dbReference>
<evidence type="ECO:0000259" key="9">
    <source>
        <dbReference type="PROSITE" id="PS51330"/>
    </source>
</evidence>
<dbReference type="PANTHER" id="PTHR48069">
    <property type="entry name" value="DIHYDROFOLATE REDUCTASE"/>
    <property type="match status" value="1"/>
</dbReference>
<comment type="similarity">
    <text evidence="2 7 8">Belongs to the dihydrofolate reductase family.</text>
</comment>
<evidence type="ECO:0000256" key="4">
    <source>
        <dbReference type="ARBA" id="ARBA00022563"/>
    </source>
</evidence>
<evidence type="ECO:0000256" key="1">
    <source>
        <dbReference type="ARBA" id="ARBA00004903"/>
    </source>
</evidence>
<dbReference type="PANTHER" id="PTHR48069:SF3">
    <property type="entry name" value="DIHYDROFOLATE REDUCTASE"/>
    <property type="match status" value="1"/>
</dbReference>
<dbReference type="EC" id="1.5.1.3" evidence="3 7"/>
<keyword evidence="11" id="KW-1185">Reference proteome</keyword>
<dbReference type="GO" id="GO:0046452">
    <property type="term" value="P:dihydrofolate metabolic process"/>
    <property type="evidence" value="ECO:0007669"/>
    <property type="project" value="TreeGrafter"/>
</dbReference>
<dbReference type="Pfam" id="PF00186">
    <property type="entry name" value="DHFR_1"/>
    <property type="match status" value="1"/>
</dbReference>
<dbReference type="GO" id="GO:0050661">
    <property type="term" value="F:NADP binding"/>
    <property type="evidence" value="ECO:0007669"/>
    <property type="project" value="InterPro"/>
</dbReference>
<reference evidence="11" key="1">
    <citation type="submission" date="2009-10" db="EMBL/GenBank/DDBJ databases">
        <title>The complete chromosome of Gordonia bronchialis DSM 43247.</title>
        <authorList>
            <consortium name="US DOE Joint Genome Institute (JGI-PGF)"/>
            <person name="Lucas S."/>
            <person name="Copeland A."/>
            <person name="Lapidus A."/>
            <person name="Glavina del Rio T."/>
            <person name="Dalin E."/>
            <person name="Tice H."/>
            <person name="Bruce D."/>
            <person name="Goodwin L."/>
            <person name="Pitluck S."/>
            <person name="Kyrpides N."/>
            <person name="Mavromatis K."/>
            <person name="Ivanova N."/>
            <person name="Ovchinnikova G."/>
            <person name="Saunders E."/>
            <person name="Brettin T."/>
            <person name="Detter J.C."/>
            <person name="Han C."/>
            <person name="Larimer F."/>
            <person name="Land M."/>
            <person name="Hauser L."/>
            <person name="Markowitz V."/>
            <person name="Cheng J.-F."/>
            <person name="Hugenholtz P."/>
            <person name="Woyke T."/>
            <person name="Wu D."/>
            <person name="Jando M."/>
            <person name="Schneider S."/>
            <person name="Goeker M."/>
            <person name="Klenk H.-P."/>
            <person name="Eisen J.A."/>
        </authorList>
    </citation>
    <scope>NUCLEOTIDE SEQUENCE [LARGE SCALE GENOMIC DNA]</scope>
    <source>
        <strain evidence="11">ATCC 25592 / DSM 43247 / BCRC 13721 / JCM 3198 / KCTC 3076 / NBRC 16047 / NCTC 10667</strain>
    </source>
</reference>
<dbReference type="EMBL" id="CP001802">
    <property type="protein sequence ID" value="ACY21425.1"/>
    <property type="molecule type" value="Genomic_DNA"/>
</dbReference>
<dbReference type="InterPro" id="IPR017925">
    <property type="entry name" value="DHFR_CS"/>
</dbReference>
<dbReference type="PRINTS" id="PR00070">
    <property type="entry name" value="DHFR"/>
</dbReference>
<dbReference type="GO" id="GO:0006730">
    <property type="term" value="P:one-carbon metabolic process"/>
    <property type="evidence" value="ECO:0007669"/>
    <property type="project" value="UniProtKB-KW"/>
</dbReference>